<organism evidence="2 3">
    <name type="scientific">Seohaeicola nanhaiensis</name>
    <dbReference type="NCBI Taxonomy" id="1387282"/>
    <lineage>
        <taxon>Bacteria</taxon>
        <taxon>Pseudomonadati</taxon>
        <taxon>Pseudomonadota</taxon>
        <taxon>Alphaproteobacteria</taxon>
        <taxon>Rhodobacterales</taxon>
        <taxon>Roseobacteraceae</taxon>
        <taxon>Seohaeicola</taxon>
    </lineage>
</organism>
<protein>
    <submittedName>
        <fullName evidence="2">Uncharacterized protein</fullName>
    </submittedName>
</protein>
<evidence type="ECO:0000256" key="1">
    <source>
        <dbReference type="SAM" id="SignalP"/>
    </source>
</evidence>
<feature type="chain" id="PRO_5045062710" evidence="1">
    <location>
        <begin position="32"/>
        <end position="186"/>
    </location>
</feature>
<dbReference type="RefSeq" id="WP_380716950.1">
    <property type="nucleotide sequence ID" value="NZ_JBHSGI010000005.1"/>
</dbReference>
<accession>A0ABV9KEQ8</accession>
<feature type="signal peptide" evidence="1">
    <location>
        <begin position="1"/>
        <end position="31"/>
    </location>
</feature>
<dbReference type="Proteomes" id="UP001595973">
    <property type="component" value="Unassembled WGS sequence"/>
</dbReference>
<sequence>MTSQGKGRKGWRAAGALAALCLAPVTAGAMAPPLPCDNVSEADMLVKNVAFIGEWDAQTGVVIEGYANKTHVVDTVYRNMPAPVPALEDFRGTRITFCDSGRILAVRGVEEDSALTALSATEFLRDKLKANQKISYGDVKSAVTAVYGRPIELKETAQTCACSAFFDEMRPRTQTRFGDRTDVGTW</sequence>
<proteinExistence type="predicted"/>
<gene>
    <name evidence="2" type="ORF">ACFO5X_08690</name>
</gene>
<keyword evidence="3" id="KW-1185">Reference proteome</keyword>
<evidence type="ECO:0000313" key="3">
    <source>
        <dbReference type="Proteomes" id="UP001595973"/>
    </source>
</evidence>
<comment type="caution">
    <text evidence="2">The sequence shown here is derived from an EMBL/GenBank/DDBJ whole genome shotgun (WGS) entry which is preliminary data.</text>
</comment>
<name>A0ABV9KEQ8_9RHOB</name>
<dbReference type="EMBL" id="JBHSGI010000005">
    <property type="protein sequence ID" value="MFC4668627.1"/>
    <property type="molecule type" value="Genomic_DNA"/>
</dbReference>
<reference evidence="3" key="1">
    <citation type="journal article" date="2019" name="Int. J. Syst. Evol. Microbiol.">
        <title>The Global Catalogue of Microorganisms (GCM) 10K type strain sequencing project: providing services to taxonomists for standard genome sequencing and annotation.</title>
        <authorList>
            <consortium name="The Broad Institute Genomics Platform"/>
            <consortium name="The Broad Institute Genome Sequencing Center for Infectious Disease"/>
            <person name="Wu L."/>
            <person name="Ma J."/>
        </authorList>
    </citation>
    <scope>NUCLEOTIDE SEQUENCE [LARGE SCALE GENOMIC DNA]</scope>
    <source>
        <strain evidence="3">CGMCC 4.7283</strain>
    </source>
</reference>
<evidence type="ECO:0000313" key="2">
    <source>
        <dbReference type="EMBL" id="MFC4668627.1"/>
    </source>
</evidence>
<keyword evidence="1" id="KW-0732">Signal</keyword>